<proteinExistence type="predicted"/>
<protein>
    <submittedName>
        <fullName evidence="2">Uncharacterized protein</fullName>
    </submittedName>
</protein>
<reference evidence="2 3" key="1">
    <citation type="submission" date="2019-08" db="EMBL/GenBank/DDBJ databases">
        <authorList>
            <person name="Alioto T."/>
            <person name="Alioto T."/>
            <person name="Gomez Garrido J."/>
        </authorList>
    </citation>
    <scope>NUCLEOTIDE SEQUENCE [LARGE SCALE GENOMIC DNA]</scope>
</reference>
<name>A0A5E4NLV6_9HEMI</name>
<feature type="compositionally biased region" description="Polar residues" evidence="1">
    <location>
        <begin position="66"/>
        <end position="80"/>
    </location>
</feature>
<dbReference type="EMBL" id="CABPRJ010002368">
    <property type="protein sequence ID" value="VVC43367.1"/>
    <property type="molecule type" value="Genomic_DNA"/>
</dbReference>
<feature type="non-terminal residue" evidence="2">
    <location>
        <position position="153"/>
    </location>
</feature>
<dbReference type="Proteomes" id="UP000325440">
    <property type="component" value="Unassembled WGS sequence"/>
</dbReference>
<gene>
    <name evidence="2" type="ORF">CINCED_3A022054</name>
</gene>
<evidence type="ECO:0000313" key="3">
    <source>
        <dbReference type="Proteomes" id="UP000325440"/>
    </source>
</evidence>
<evidence type="ECO:0000313" key="2">
    <source>
        <dbReference type="EMBL" id="VVC43367.1"/>
    </source>
</evidence>
<feature type="region of interest" description="Disordered" evidence="1">
    <location>
        <begin position="64"/>
        <end position="153"/>
    </location>
</feature>
<evidence type="ECO:0000256" key="1">
    <source>
        <dbReference type="SAM" id="MobiDB-lite"/>
    </source>
</evidence>
<sequence>MFLTINNFLRGFVYFSSAESPNDETLKKNMWLRKSLIRIAVRNSRPPTNLYTIYEVDESGHEEVVETSSQATNVSASNLKTDPYGNGKSTIKPSKTDPYGNGKSTIKPLKTDPYGNGKSTIKPLKTDPYGNGKSTIKPLKTDPYGNGKSTIKP</sequence>
<keyword evidence="3" id="KW-1185">Reference proteome</keyword>
<dbReference type="AlphaFoldDB" id="A0A5E4NLV6"/>
<organism evidence="2 3">
    <name type="scientific">Cinara cedri</name>
    <dbReference type="NCBI Taxonomy" id="506608"/>
    <lineage>
        <taxon>Eukaryota</taxon>
        <taxon>Metazoa</taxon>
        <taxon>Ecdysozoa</taxon>
        <taxon>Arthropoda</taxon>
        <taxon>Hexapoda</taxon>
        <taxon>Insecta</taxon>
        <taxon>Pterygota</taxon>
        <taxon>Neoptera</taxon>
        <taxon>Paraneoptera</taxon>
        <taxon>Hemiptera</taxon>
        <taxon>Sternorrhyncha</taxon>
        <taxon>Aphidomorpha</taxon>
        <taxon>Aphidoidea</taxon>
        <taxon>Aphididae</taxon>
        <taxon>Lachninae</taxon>
        <taxon>Cinara</taxon>
    </lineage>
</organism>
<accession>A0A5E4NLV6</accession>